<reference evidence="13" key="1">
    <citation type="journal article" date="2019" name="Int. J. Syst. Evol. Microbiol.">
        <title>The Global Catalogue of Microorganisms (GCM) 10K type strain sequencing project: providing services to taxonomists for standard genome sequencing and annotation.</title>
        <authorList>
            <consortium name="The Broad Institute Genomics Platform"/>
            <consortium name="The Broad Institute Genome Sequencing Center for Infectious Disease"/>
            <person name="Wu L."/>
            <person name="Ma J."/>
        </authorList>
    </citation>
    <scope>NUCLEOTIDE SEQUENCE [LARGE SCALE GENOMIC DNA]</scope>
    <source>
        <strain evidence="13">CCM 7043</strain>
    </source>
</reference>
<comment type="similarity">
    <text evidence="4 11">Belongs to the transaldolase family. Type 2 subfamily.</text>
</comment>
<comment type="function">
    <text evidence="1 11">Transaldolase is important for the balance of metabolites in the pentose-phosphate pathway.</text>
</comment>
<evidence type="ECO:0000256" key="9">
    <source>
        <dbReference type="ARBA" id="ARBA00023270"/>
    </source>
</evidence>
<dbReference type="Proteomes" id="UP001597114">
    <property type="component" value="Unassembled WGS sequence"/>
</dbReference>
<comment type="pathway">
    <text evidence="3 11">Carbohydrate degradation; pentose phosphate pathway; D-glyceraldehyde 3-phosphate and beta-D-fructose 6-phosphate from D-ribose 5-phosphate and D-xylulose 5-phosphate (non-oxidative stage): step 2/3.</text>
</comment>
<protein>
    <recommendedName>
        <fullName evidence="5 11">Transaldolase</fullName>
        <ecNumber evidence="5 11">2.2.1.2</ecNumber>
    </recommendedName>
</protein>
<evidence type="ECO:0000256" key="2">
    <source>
        <dbReference type="ARBA" id="ARBA00004496"/>
    </source>
</evidence>
<comment type="catalytic activity">
    <reaction evidence="10 11">
        <text>D-sedoheptulose 7-phosphate + D-glyceraldehyde 3-phosphate = D-erythrose 4-phosphate + beta-D-fructose 6-phosphate</text>
        <dbReference type="Rhea" id="RHEA:17053"/>
        <dbReference type="ChEBI" id="CHEBI:16897"/>
        <dbReference type="ChEBI" id="CHEBI:57483"/>
        <dbReference type="ChEBI" id="CHEBI:57634"/>
        <dbReference type="ChEBI" id="CHEBI:59776"/>
        <dbReference type="EC" id="2.2.1.2"/>
    </reaction>
</comment>
<dbReference type="PANTHER" id="PTHR10683">
    <property type="entry name" value="TRANSALDOLASE"/>
    <property type="match status" value="1"/>
</dbReference>
<dbReference type="Gene3D" id="3.20.20.70">
    <property type="entry name" value="Aldolase class I"/>
    <property type="match status" value="1"/>
</dbReference>
<dbReference type="PROSITE" id="PS01054">
    <property type="entry name" value="TRANSALDOLASE_1"/>
    <property type="match status" value="1"/>
</dbReference>
<dbReference type="InterPro" id="IPR004732">
    <property type="entry name" value="Transaldolase_2"/>
</dbReference>
<keyword evidence="7 11" id="KW-0808">Transferase</keyword>
<gene>
    <name evidence="11 12" type="primary">tal</name>
    <name evidence="12" type="ORF">ACFSJD_31195</name>
</gene>
<evidence type="ECO:0000256" key="8">
    <source>
        <dbReference type="ARBA" id="ARBA00023126"/>
    </source>
</evidence>
<dbReference type="NCBIfam" id="NF002881">
    <property type="entry name" value="PRK03343.1"/>
    <property type="match status" value="1"/>
</dbReference>
<evidence type="ECO:0000256" key="11">
    <source>
        <dbReference type="HAMAP-Rule" id="MF_00493"/>
    </source>
</evidence>
<evidence type="ECO:0000256" key="3">
    <source>
        <dbReference type="ARBA" id="ARBA00004857"/>
    </source>
</evidence>
<dbReference type="RefSeq" id="WP_344727908.1">
    <property type="nucleotide sequence ID" value="NZ_BAAAUS010000048.1"/>
</dbReference>
<dbReference type="NCBIfam" id="TIGR00876">
    <property type="entry name" value="tal_mycobact"/>
    <property type="match status" value="1"/>
</dbReference>
<dbReference type="HAMAP" id="MF_00493">
    <property type="entry name" value="Transaldolase_2"/>
    <property type="match status" value="1"/>
</dbReference>
<evidence type="ECO:0000256" key="1">
    <source>
        <dbReference type="ARBA" id="ARBA00003518"/>
    </source>
</evidence>
<dbReference type="GO" id="GO:0004801">
    <property type="term" value="F:transaldolase activity"/>
    <property type="evidence" value="ECO:0007669"/>
    <property type="project" value="UniProtKB-EC"/>
</dbReference>
<dbReference type="EC" id="2.2.1.2" evidence="5 11"/>
<evidence type="ECO:0000256" key="10">
    <source>
        <dbReference type="ARBA" id="ARBA00048810"/>
    </source>
</evidence>
<keyword evidence="9 11" id="KW-0704">Schiff base</keyword>
<dbReference type="EMBL" id="JBHUCO010000042">
    <property type="protein sequence ID" value="MFD1521998.1"/>
    <property type="molecule type" value="Genomic_DNA"/>
</dbReference>
<accession>A0ABW4F357</accession>
<dbReference type="PANTHER" id="PTHR10683:SF31">
    <property type="entry name" value="TRANSALDOLASE"/>
    <property type="match status" value="1"/>
</dbReference>
<evidence type="ECO:0000256" key="6">
    <source>
        <dbReference type="ARBA" id="ARBA00022490"/>
    </source>
</evidence>
<evidence type="ECO:0000256" key="5">
    <source>
        <dbReference type="ARBA" id="ARBA00013151"/>
    </source>
</evidence>
<evidence type="ECO:0000313" key="12">
    <source>
        <dbReference type="EMBL" id="MFD1521998.1"/>
    </source>
</evidence>
<keyword evidence="8 11" id="KW-0570">Pentose shunt</keyword>
<comment type="caution">
    <text evidence="12">The sequence shown here is derived from an EMBL/GenBank/DDBJ whole genome shotgun (WGS) entry which is preliminary data.</text>
</comment>
<dbReference type="InterPro" id="IPR001585">
    <property type="entry name" value="TAL/FSA"/>
</dbReference>
<dbReference type="SUPFAM" id="SSF51569">
    <property type="entry name" value="Aldolase"/>
    <property type="match status" value="1"/>
</dbReference>
<evidence type="ECO:0000256" key="7">
    <source>
        <dbReference type="ARBA" id="ARBA00022679"/>
    </source>
</evidence>
<evidence type="ECO:0000256" key="4">
    <source>
        <dbReference type="ARBA" id="ARBA00008426"/>
    </source>
</evidence>
<dbReference type="PIRSF" id="PIRSF036915">
    <property type="entry name" value="Trnald_Bac_Plnt"/>
    <property type="match status" value="1"/>
</dbReference>
<evidence type="ECO:0000313" key="13">
    <source>
        <dbReference type="Proteomes" id="UP001597114"/>
    </source>
</evidence>
<dbReference type="InterPro" id="IPR013785">
    <property type="entry name" value="Aldolase_TIM"/>
</dbReference>
<dbReference type="Pfam" id="PF00923">
    <property type="entry name" value="TAL_FSA"/>
    <property type="match status" value="1"/>
</dbReference>
<name>A0ABW4F357_9PSEU</name>
<keyword evidence="6 11" id="KW-0963">Cytoplasm</keyword>
<sequence>MSNDRLAALAAAGISIWLDDLSRERLRTGNLQELITEKHVVGVTTNPTIFANALSHGEAYDQQVRELASRGASVEDAIREITVADVQEACDVFSGTWETTGAVDGRVSLEVDPNLARDTDRTVAQASDLWKAVDRPNLLVKIPATEQGLPAITRAIAEGISVNVTLIFSVERYRLVMGAYLDGLEQAAANGQQLAGIASVASFFVSRVDTEIDKRLEKIGTDEALALRGKAGIANSRLAYAAFQEVFAGPRWEALAKQGARKQRPLWASTGVKNPAYPDTMYVTELVVADVVNTMPEKTLDAVADHAEIDGDRVTGRGAEAQHVFDELERVGIDLTDVFVVLEDEGVDKFEKSWGELTESVREQLDGAR</sequence>
<feature type="active site" description="Schiff-base intermediate with substrate" evidence="11">
    <location>
        <position position="141"/>
    </location>
</feature>
<dbReference type="CDD" id="cd00955">
    <property type="entry name" value="Transaldolase_like"/>
    <property type="match status" value="1"/>
</dbReference>
<organism evidence="12 13">
    <name type="scientific">Pseudonocardia yunnanensis</name>
    <dbReference type="NCBI Taxonomy" id="58107"/>
    <lineage>
        <taxon>Bacteria</taxon>
        <taxon>Bacillati</taxon>
        <taxon>Actinomycetota</taxon>
        <taxon>Actinomycetes</taxon>
        <taxon>Pseudonocardiales</taxon>
        <taxon>Pseudonocardiaceae</taxon>
        <taxon>Pseudonocardia</taxon>
    </lineage>
</organism>
<comment type="subcellular location">
    <subcellularLocation>
        <location evidence="2 11">Cytoplasm</location>
    </subcellularLocation>
</comment>
<keyword evidence="13" id="KW-1185">Reference proteome</keyword>
<dbReference type="InterPro" id="IPR018225">
    <property type="entry name" value="Transaldolase_AS"/>
</dbReference>
<proteinExistence type="inferred from homology"/>